<evidence type="ECO:0000313" key="1">
    <source>
        <dbReference type="EMBL" id="KAJ5205112.1"/>
    </source>
</evidence>
<keyword evidence="2" id="KW-1185">Reference proteome</keyword>
<sequence length="76" mass="8209">MAKERASGELYTTFEMTAEHTQTDMPEEIEITPKKNFGLLTAMGVQYSVTGAPIAIGTYLSLAIGLGGSPAYFWGF</sequence>
<dbReference type="EMBL" id="JAPQKR010000012">
    <property type="protein sequence ID" value="KAJ5205112.1"/>
    <property type="molecule type" value="Genomic_DNA"/>
</dbReference>
<reference evidence="1" key="1">
    <citation type="submission" date="2022-12" db="EMBL/GenBank/DDBJ databases">
        <authorList>
            <person name="Petersen C."/>
        </authorList>
    </citation>
    <scope>NUCLEOTIDE SEQUENCE</scope>
    <source>
        <strain evidence="1">IBT 15544</strain>
    </source>
</reference>
<dbReference type="Proteomes" id="UP001150904">
    <property type="component" value="Unassembled WGS sequence"/>
</dbReference>
<dbReference type="OrthoDB" id="2417308at2759"/>
<comment type="caution">
    <text evidence="1">The sequence shown here is derived from an EMBL/GenBank/DDBJ whole genome shotgun (WGS) entry which is preliminary data.</text>
</comment>
<protein>
    <submittedName>
        <fullName evidence="1">Uncharacterized protein</fullName>
    </submittedName>
</protein>
<accession>A0A9W9T0R0</accession>
<dbReference type="RefSeq" id="XP_058309591.1">
    <property type="nucleotide sequence ID" value="XM_058453053.1"/>
</dbReference>
<name>A0A9W9T0R0_9EURO</name>
<gene>
    <name evidence="1" type="ORF">N7498_005991</name>
</gene>
<evidence type="ECO:0000313" key="2">
    <source>
        <dbReference type="Proteomes" id="UP001150904"/>
    </source>
</evidence>
<dbReference type="GeneID" id="83180354"/>
<reference evidence="1" key="2">
    <citation type="journal article" date="2023" name="IMA Fungus">
        <title>Comparative genomic study of the Penicillium genus elucidates a diverse pangenome and 15 lateral gene transfer events.</title>
        <authorList>
            <person name="Petersen C."/>
            <person name="Sorensen T."/>
            <person name="Nielsen M.R."/>
            <person name="Sondergaard T.E."/>
            <person name="Sorensen J.L."/>
            <person name="Fitzpatrick D.A."/>
            <person name="Frisvad J.C."/>
            <person name="Nielsen K.L."/>
        </authorList>
    </citation>
    <scope>NUCLEOTIDE SEQUENCE</scope>
    <source>
        <strain evidence="1">IBT 15544</strain>
    </source>
</reference>
<proteinExistence type="predicted"/>
<dbReference type="AlphaFoldDB" id="A0A9W9T0R0"/>
<organism evidence="1 2">
    <name type="scientific">Penicillium cinerascens</name>
    <dbReference type="NCBI Taxonomy" id="70096"/>
    <lineage>
        <taxon>Eukaryota</taxon>
        <taxon>Fungi</taxon>
        <taxon>Dikarya</taxon>
        <taxon>Ascomycota</taxon>
        <taxon>Pezizomycotina</taxon>
        <taxon>Eurotiomycetes</taxon>
        <taxon>Eurotiomycetidae</taxon>
        <taxon>Eurotiales</taxon>
        <taxon>Aspergillaceae</taxon>
        <taxon>Penicillium</taxon>
    </lineage>
</organism>